<dbReference type="PROSITE" id="PS50949">
    <property type="entry name" value="HTH_GNTR"/>
    <property type="match status" value="1"/>
</dbReference>
<dbReference type="AlphaFoldDB" id="A0A3D8Y4F3"/>
<reference evidence="7 8" key="1">
    <citation type="submission" date="2018-07" db="EMBL/GenBank/DDBJ databases">
        <title>Dyadobacter roseus sp. nov., isolated from rose rhizosphere soil.</title>
        <authorList>
            <person name="Chen L."/>
        </authorList>
    </citation>
    <scope>NUCLEOTIDE SEQUENCE [LARGE SCALE GENOMIC DNA]</scope>
    <source>
        <strain evidence="7 8">RS19</strain>
    </source>
</reference>
<dbReference type="CDD" id="cd07377">
    <property type="entry name" value="WHTH_GntR"/>
    <property type="match status" value="1"/>
</dbReference>
<dbReference type="InterPro" id="IPR036388">
    <property type="entry name" value="WH-like_DNA-bd_sf"/>
</dbReference>
<keyword evidence="7" id="KW-0032">Aminotransferase</keyword>
<dbReference type="RefSeq" id="WP_115833933.1">
    <property type="nucleotide sequence ID" value="NZ_QNUL01000036.1"/>
</dbReference>
<dbReference type="InterPro" id="IPR015421">
    <property type="entry name" value="PyrdxlP-dep_Trfase_major"/>
</dbReference>
<dbReference type="InterPro" id="IPR004839">
    <property type="entry name" value="Aminotransferase_I/II_large"/>
</dbReference>
<dbReference type="GO" id="GO:0030170">
    <property type="term" value="F:pyridoxal phosphate binding"/>
    <property type="evidence" value="ECO:0007669"/>
    <property type="project" value="InterPro"/>
</dbReference>
<dbReference type="OrthoDB" id="594134at2"/>
<gene>
    <name evidence="7" type="ORF">DSL64_26230</name>
</gene>
<dbReference type="GO" id="GO:0003677">
    <property type="term" value="F:DNA binding"/>
    <property type="evidence" value="ECO:0007669"/>
    <property type="project" value="UniProtKB-KW"/>
</dbReference>
<evidence type="ECO:0000313" key="7">
    <source>
        <dbReference type="EMBL" id="REA56623.1"/>
    </source>
</evidence>
<accession>A0A3D8Y4F3</accession>
<dbReference type="Proteomes" id="UP000256373">
    <property type="component" value="Unassembled WGS sequence"/>
</dbReference>
<feature type="domain" description="HTH gntR-type" evidence="6">
    <location>
        <begin position="16"/>
        <end position="84"/>
    </location>
</feature>
<evidence type="ECO:0000256" key="3">
    <source>
        <dbReference type="ARBA" id="ARBA00023015"/>
    </source>
</evidence>
<dbReference type="SUPFAM" id="SSF53383">
    <property type="entry name" value="PLP-dependent transferases"/>
    <property type="match status" value="1"/>
</dbReference>
<keyword evidence="2" id="KW-0663">Pyridoxal phosphate</keyword>
<keyword evidence="3" id="KW-0805">Transcription regulation</keyword>
<dbReference type="EMBL" id="QNUL01000036">
    <property type="protein sequence ID" value="REA56623.1"/>
    <property type="molecule type" value="Genomic_DNA"/>
</dbReference>
<dbReference type="SUPFAM" id="SSF46785">
    <property type="entry name" value="Winged helix' DNA-binding domain"/>
    <property type="match status" value="1"/>
</dbReference>
<organism evidence="7 8">
    <name type="scientific">Dyadobacter luteus</name>
    <dbReference type="NCBI Taxonomy" id="2259619"/>
    <lineage>
        <taxon>Bacteria</taxon>
        <taxon>Pseudomonadati</taxon>
        <taxon>Bacteroidota</taxon>
        <taxon>Cytophagia</taxon>
        <taxon>Cytophagales</taxon>
        <taxon>Spirosomataceae</taxon>
        <taxon>Dyadobacter</taxon>
    </lineage>
</organism>
<dbReference type="InterPro" id="IPR051446">
    <property type="entry name" value="HTH_trans_reg/aminotransferase"/>
</dbReference>
<comment type="caution">
    <text evidence="7">The sequence shown here is derived from an EMBL/GenBank/DDBJ whole genome shotgun (WGS) entry which is preliminary data.</text>
</comment>
<evidence type="ECO:0000256" key="4">
    <source>
        <dbReference type="ARBA" id="ARBA00023125"/>
    </source>
</evidence>
<dbReference type="InterPro" id="IPR000524">
    <property type="entry name" value="Tscrpt_reg_HTH_GntR"/>
</dbReference>
<dbReference type="PANTHER" id="PTHR46577:SF1">
    <property type="entry name" value="HTH-TYPE TRANSCRIPTIONAL REGULATORY PROTEIN GABR"/>
    <property type="match status" value="1"/>
</dbReference>
<keyword evidence="7" id="KW-0808">Transferase</keyword>
<dbReference type="CDD" id="cd00609">
    <property type="entry name" value="AAT_like"/>
    <property type="match status" value="1"/>
</dbReference>
<dbReference type="Pfam" id="PF00392">
    <property type="entry name" value="GntR"/>
    <property type="match status" value="1"/>
</dbReference>
<evidence type="ECO:0000256" key="1">
    <source>
        <dbReference type="ARBA" id="ARBA00005384"/>
    </source>
</evidence>
<dbReference type="GO" id="GO:0003700">
    <property type="term" value="F:DNA-binding transcription factor activity"/>
    <property type="evidence" value="ECO:0007669"/>
    <property type="project" value="InterPro"/>
</dbReference>
<dbReference type="PANTHER" id="PTHR46577">
    <property type="entry name" value="HTH-TYPE TRANSCRIPTIONAL REGULATORY PROTEIN GABR"/>
    <property type="match status" value="1"/>
</dbReference>
<keyword evidence="4" id="KW-0238">DNA-binding</keyword>
<name>A0A3D8Y4F3_9BACT</name>
<dbReference type="InterPro" id="IPR036390">
    <property type="entry name" value="WH_DNA-bd_sf"/>
</dbReference>
<evidence type="ECO:0000256" key="5">
    <source>
        <dbReference type="ARBA" id="ARBA00023163"/>
    </source>
</evidence>
<dbReference type="SMART" id="SM00345">
    <property type="entry name" value="HTH_GNTR"/>
    <property type="match status" value="1"/>
</dbReference>
<dbReference type="Gene3D" id="1.10.10.10">
    <property type="entry name" value="Winged helix-like DNA-binding domain superfamily/Winged helix DNA-binding domain"/>
    <property type="match status" value="1"/>
</dbReference>
<dbReference type="InterPro" id="IPR015424">
    <property type="entry name" value="PyrdxlP-dep_Trfase"/>
</dbReference>
<evidence type="ECO:0000256" key="2">
    <source>
        <dbReference type="ARBA" id="ARBA00022898"/>
    </source>
</evidence>
<keyword evidence="8" id="KW-1185">Reference proteome</keyword>
<protein>
    <submittedName>
        <fullName evidence="7">PLP-dependent aminotransferase family protein</fullName>
    </submittedName>
</protein>
<evidence type="ECO:0000313" key="8">
    <source>
        <dbReference type="Proteomes" id="UP000256373"/>
    </source>
</evidence>
<dbReference type="GO" id="GO:0008483">
    <property type="term" value="F:transaminase activity"/>
    <property type="evidence" value="ECO:0007669"/>
    <property type="project" value="UniProtKB-KW"/>
</dbReference>
<dbReference type="Gene3D" id="3.40.640.10">
    <property type="entry name" value="Type I PLP-dependent aspartate aminotransferase-like (Major domain)"/>
    <property type="match status" value="1"/>
</dbReference>
<sequence length="484" mass="53803">MLSVTSFITVDRTHSEAIYIQIANQLAQLIRKGVMSAGFQLPSSRVMAKELGVHRKTVTEAYDELLSQGWLEGRQGSGTFVAQNIPVIKPVSIGREEGLISRKVSGFTLKELNYPNRPVTKYPEPLHLDDGFPDVRLAPLGDLAKAYRNQLINGNGYSRLGYSDPEGSLWLRQELAIYLNQTRGMGVSVENIMITRGTTMGLHLAASSIISDGDIVVTGNTCWAGAKYNLQQAGGKILTVTVDENGMDTDELELLCEKMPVRMVYVTSHHHYPTTVTLRADRRLKLLNLAERYGFAIFEDDYDYDFHYMSKPLLPLAASDPKGMVLYCGSFTKSIAPAFRVGYVIAAGNVIERLTQLRRIIDRQGDVALENAIADLLHNGIIQRHLRKSLREYRQRRDVFCELLTTELPDKVSFVKPDGGLAVWTRFAPTYNMTLIAQQASKRGLSFSNGLLHDLPGGGFTRLGFASSTTEELVGTIEVLKEIL</sequence>
<comment type="similarity">
    <text evidence="1">In the C-terminal section; belongs to the class-I pyridoxal-phosphate-dependent aminotransferase family.</text>
</comment>
<evidence type="ECO:0000259" key="6">
    <source>
        <dbReference type="PROSITE" id="PS50949"/>
    </source>
</evidence>
<dbReference type="PRINTS" id="PR00035">
    <property type="entry name" value="HTHGNTR"/>
</dbReference>
<dbReference type="Pfam" id="PF00155">
    <property type="entry name" value="Aminotran_1_2"/>
    <property type="match status" value="1"/>
</dbReference>
<keyword evidence="5" id="KW-0804">Transcription</keyword>
<proteinExistence type="inferred from homology"/>